<feature type="transmembrane region" description="Helical" evidence="16">
    <location>
        <begin position="32"/>
        <end position="51"/>
    </location>
</feature>
<keyword evidence="18" id="KW-1185">Reference proteome</keyword>
<gene>
    <name evidence="17" type="ORF">BV898_08022</name>
</gene>
<dbReference type="Gene3D" id="1.10.287.940">
    <property type="entry name" value="atp-gated p2x4 ion channel"/>
    <property type="match status" value="1"/>
</dbReference>
<feature type="binding site" evidence="14">
    <location>
        <begin position="297"/>
        <end position="299"/>
    </location>
    <ligand>
        <name>ATP</name>
        <dbReference type="ChEBI" id="CHEBI:30616"/>
        <note>ligand shared between two neighboring subunits of the homotrimer</note>
    </ligand>
</feature>
<evidence type="ECO:0000256" key="11">
    <source>
        <dbReference type="ARBA" id="ARBA00023286"/>
    </source>
</evidence>
<dbReference type="GO" id="GO:0033198">
    <property type="term" value="P:response to ATP"/>
    <property type="evidence" value="ECO:0007669"/>
    <property type="project" value="InterPro"/>
</dbReference>
<evidence type="ECO:0000256" key="8">
    <source>
        <dbReference type="ARBA" id="ARBA00023136"/>
    </source>
</evidence>
<dbReference type="InterPro" id="IPR027309">
    <property type="entry name" value="P2X_extracellular_dom_sf"/>
</dbReference>
<evidence type="ECO:0000256" key="15">
    <source>
        <dbReference type="PIRSR" id="PIRSR005713-2"/>
    </source>
</evidence>
<feature type="disulfide bond" evidence="15">
    <location>
        <begin position="142"/>
        <end position="164"/>
    </location>
</feature>
<feature type="binding site" evidence="14">
    <location>
        <begin position="69"/>
        <end position="71"/>
    </location>
    <ligand>
        <name>ATP</name>
        <dbReference type="ChEBI" id="CHEBI:30616"/>
        <note>ligand shared between two neighboring subunits of the homotrimer</note>
    </ligand>
</feature>
<keyword evidence="11" id="KW-1071">Ligand-gated ion channel</keyword>
<accession>A0A1W0WRS8</accession>
<evidence type="ECO:0000256" key="12">
    <source>
        <dbReference type="ARBA" id="ARBA00023303"/>
    </source>
</evidence>
<dbReference type="InterPro" id="IPR001429">
    <property type="entry name" value="P2X_purnocptor"/>
</dbReference>
<keyword evidence="7" id="KW-0406">Ion transport</keyword>
<evidence type="ECO:0000256" key="10">
    <source>
        <dbReference type="ARBA" id="ARBA00023180"/>
    </source>
</evidence>
<organism evidence="17 18">
    <name type="scientific">Hypsibius exemplaris</name>
    <name type="common">Freshwater tardigrade</name>
    <dbReference type="NCBI Taxonomy" id="2072580"/>
    <lineage>
        <taxon>Eukaryota</taxon>
        <taxon>Metazoa</taxon>
        <taxon>Ecdysozoa</taxon>
        <taxon>Tardigrada</taxon>
        <taxon>Eutardigrada</taxon>
        <taxon>Parachela</taxon>
        <taxon>Hypsibioidea</taxon>
        <taxon>Hypsibiidae</taxon>
        <taxon>Hypsibius</taxon>
    </lineage>
</organism>
<evidence type="ECO:0000256" key="7">
    <source>
        <dbReference type="ARBA" id="ARBA00023065"/>
    </source>
</evidence>
<comment type="similarity">
    <text evidence="2">Belongs to the P2X receptor family.</text>
</comment>
<keyword evidence="4" id="KW-1003">Cell membrane</keyword>
<reference evidence="18" key="1">
    <citation type="submission" date="2017-01" db="EMBL/GenBank/DDBJ databases">
        <title>Comparative genomics of anhydrobiosis in the tardigrade Hypsibius dujardini.</title>
        <authorList>
            <person name="Yoshida Y."/>
            <person name="Koutsovoulos G."/>
            <person name="Laetsch D."/>
            <person name="Stevens L."/>
            <person name="Kumar S."/>
            <person name="Horikawa D."/>
            <person name="Ishino K."/>
            <person name="Komine S."/>
            <person name="Tomita M."/>
            <person name="Blaxter M."/>
            <person name="Arakawa K."/>
        </authorList>
    </citation>
    <scope>NUCLEOTIDE SEQUENCE [LARGE SCALE GENOMIC DNA]</scope>
    <source>
        <strain evidence="18">Z151</strain>
    </source>
</reference>
<feature type="disulfide bond" evidence="15">
    <location>
        <begin position="136"/>
        <end position="157"/>
    </location>
</feature>
<dbReference type="FunFam" id="2.60.490.10:FF:000001">
    <property type="entry name" value="P2X purinoceptor"/>
    <property type="match status" value="1"/>
</dbReference>
<keyword evidence="14" id="KW-0547">Nucleotide-binding</keyword>
<feature type="transmembrane region" description="Helical" evidence="16">
    <location>
        <begin position="347"/>
        <end position="369"/>
    </location>
</feature>
<sequence length="409" mass="46114">MAWGTKVRGGLGRFFEYDTPKIVHIRSLRVGILYRLVQLTIIAYIVGYVIVWKKGYQLTENVESTVTSKVKGVVLTNVSLFGEDNPTERVWDTADYVVPPQENGAFFVTTNVIVTPNQQQGICPEDVSSHQLLPSCSKDADCPRLSPSANGVRSGTCNTTTGSCNVYAWCPVERDQEPALPVLNGTEAFTVLIKNQIIFPKFGIRRRNILDSFQTNSTYLASCHYDPVNDPYCPVFVLADIIRLAGENYSAIAVKGAVIGFVIEWDCNLDLPVNWCLPKYSFRRIDNANDVSAKGWNFRYANYWTDTESQNHTVQRRTLVKAYGIRFIFYVYGVAGKFNMVPFFTNLGAGLALLGLAVIFCDIAILYCSKKRNFYKENKYYEVKDDDAFLIEESQQSSTNRSPSYSDFQ</sequence>
<feature type="binding site" evidence="14">
    <location>
        <position position="321"/>
    </location>
    <ligand>
        <name>ATP</name>
        <dbReference type="ChEBI" id="CHEBI:30616"/>
        <note>ligand shared between two neighboring subunits of the homotrimer</note>
    </ligand>
</feature>
<dbReference type="Proteomes" id="UP000192578">
    <property type="component" value="Unassembled WGS sequence"/>
</dbReference>
<dbReference type="GO" id="GO:0070588">
    <property type="term" value="P:calcium ion transmembrane transport"/>
    <property type="evidence" value="ECO:0007669"/>
    <property type="project" value="TreeGrafter"/>
</dbReference>
<keyword evidence="12" id="KW-0407">Ion channel</keyword>
<feature type="transmembrane region" description="Helical" evidence="16">
    <location>
        <begin position="318"/>
        <end position="335"/>
    </location>
</feature>
<dbReference type="OrthoDB" id="494673at2759"/>
<evidence type="ECO:0000313" key="17">
    <source>
        <dbReference type="EMBL" id="OQV17892.1"/>
    </source>
</evidence>
<keyword evidence="5 16" id="KW-0812">Transmembrane</keyword>
<dbReference type="PIRSF" id="PIRSF005713">
    <property type="entry name" value="P2X_purinoceptor"/>
    <property type="match status" value="1"/>
</dbReference>
<keyword evidence="10" id="KW-0325">Glycoprotein</keyword>
<evidence type="ECO:0000256" key="9">
    <source>
        <dbReference type="ARBA" id="ARBA00023157"/>
    </source>
</evidence>
<dbReference type="GO" id="GO:0004931">
    <property type="term" value="F:extracellularly ATP-gated monoatomic cation channel activity"/>
    <property type="evidence" value="ECO:0007669"/>
    <property type="project" value="InterPro"/>
</dbReference>
<dbReference type="InterPro" id="IPR059116">
    <property type="entry name" value="P2X_receptor"/>
</dbReference>
<keyword evidence="14" id="KW-0067">ATP-binding</keyword>
<evidence type="ECO:0000313" key="18">
    <source>
        <dbReference type="Proteomes" id="UP000192578"/>
    </source>
</evidence>
<evidence type="ECO:0000256" key="3">
    <source>
        <dbReference type="ARBA" id="ARBA00022448"/>
    </source>
</evidence>
<dbReference type="AlphaFoldDB" id="A0A1W0WRS8"/>
<dbReference type="EMBL" id="MTYJ01000055">
    <property type="protein sequence ID" value="OQV17892.1"/>
    <property type="molecule type" value="Genomic_DNA"/>
</dbReference>
<dbReference type="Gene3D" id="2.60.490.10">
    <property type="entry name" value="atp-gated p2x4 ion channel domain"/>
    <property type="match status" value="1"/>
</dbReference>
<protein>
    <submittedName>
        <fullName evidence="17">P2X purinoceptor 4</fullName>
    </submittedName>
</protein>
<evidence type="ECO:0000256" key="1">
    <source>
        <dbReference type="ARBA" id="ARBA00004651"/>
    </source>
</evidence>
<dbReference type="PANTHER" id="PTHR10125">
    <property type="entry name" value="P2X PURINOCEPTOR"/>
    <property type="match status" value="1"/>
</dbReference>
<evidence type="ECO:0000256" key="13">
    <source>
        <dbReference type="ARBA" id="ARBA00036634"/>
    </source>
</evidence>
<keyword evidence="8 16" id="KW-0472">Membrane</keyword>
<comment type="catalytic activity">
    <reaction evidence="13">
        <text>Ca(2+)(in) = Ca(2+)(out)</text>
        <dbReference type="Rhea" id="RHEA:29671"/>
        <dbReference type="ChEBI" id="CHEBI:29108"/>
    </reaction>
</comment>
<comment type="subcellular location">
    <subcellularLocation>
        <location evidence="1">Cell membrane</location>
        <topology evidence="1">Multi-pass membrane protein</topology>
    </subcellularLocation>
</comment>
<evidence type="ECO:0000256" key="4">
    <source>
        <dbReference type="ARBA" id="ARBA00022475"/>
    </source>
</evidence>
<keyword evidence="9 15" id="KW-1015">Disulfide bond</keyword>
<evidence type="ECO:0000256" key="14">
    <source>
        <dbReference type="PIRSR" id="PIRSR005713-1"/>
    </source>
</evidence>
<dbReference type="PANTHER" id="PTHR10125:SF31">
    <property type="entry name" value="P2X RECEPTOR E"/>
    <property type="match status" value="1"/>
</dbReference>
<comment type="caution">
    <text evidence="17">The sequence shown here is derived from an EMBL/GenBank/DDBJ whole genome shotgun (WGS) entry which is preliminary data.</text>
</comment>
<feature type="binding site" evidence="14">
    <location>
        <position position="190"/>
    </location>
    <ligand>
        <name>ATP</name>
        <dbReference type="ChEBI" id="CHEBI:30616"/>
        <note>ligand shared between two neighboring subunits of the homotrimer</note>
    </ligand>
</feature>
<feature type="disulfide bond" evidence="15">
    <location>
        <begin position="123"/>
        <end position="170"/>
    </location>
</feature>
<feature type="disulfide bond" evidence="15">
    <location>
        <begin position="267"/>
        <end position="276"/>
    </location>
</feature>
<name>A0A1W0WRS8_HYPEX</name>
<dbReference type="GO" id="GO:0005524">
    <property type="term" value="F:ATP binding"/>
    <property type="evidence" value="ECO:0007669"/>
    <property type="project" value="UniProtKB-KW"/>
</dbReference>
<dbReference type="NCBIfam" id="TIGR00863">
    <property type="entry name" value="P2X"/>
    <property type="match status" value="1"/>
</dbReference>
<evidence type="ECO:0000256" key="6">
    <source>
        <dbReference type="ARBA" id="ARBA00022989"/>
    </source>
</evidence>
<evidence type="ECO:0000256" key="2">
    <source>
        <dbReference type="ARBA" id="ARBA00009848"/>
    </source>
</evidence>
<dbReference type="GO" id="GO:0098794">
    <property type="term" value="C:postsynapse"/>
    <property type="evidence" value="ECO:0007669"/>
    <property type="project" value="GOC"/>
</dbReference>
<dbReference type="GO" id="GO:0005886">
    <property type="term" value="C:plasma membrane"/>
    <property type="evidence" value="ECO:0007669"/>
    <property type="project" value="UniProtKB-SubCell"/>
</dbReference>
<evidence type="ECO:0000256" key="5">
    <source>
        <dbReference type="ARBA" id="ARBA00022692"/>
    </source>
</evidence>
<feature type="disulfide bond" evidence="15">
    <location>
        <begin position="223"/>
        <end position="233"/>
    </location>
</feature>
<proteinExistence type="inferred from homology"/>
<keyword evidence="3" id="KW-0813">Transport</keyword>
<dbReference type="Pfam" id="PF00864">
    <property type="entry name" value="P2X_receptor"/>
    <property type="match status" value="1"/>
</dbReference>
<evidence type="ECO:0000256" key="16">
    <source>
        <dbReference type="SAM" id="Phobius"/>
    </source>
</evidence>
<dbReference type="PRINTS" id="PR01307">
    <property type="entry name" value="P2XRECEPTOR"/>
</dbReference>
<keyword evidence="6 16" id="KW-1133">Transmembrane helix</keyword>
<dbReference type="GO" id="GO:0001614">
    <property type="term" value="F:purinergic nucleotide receptor activity"/>
    <property type="evidence" value="ECO:0007669"/>
    <property type="project" value="InterPro"/>
</dbReference>